<dbReference type="InterPro" id="IPR023393">
    <property type="entry name" value="START-like_dom_sf"/>
</dbReference>
<sequence>MSGATRTVDLVDAIRIARELDLPRGIVWEALVDADLVSGWLHPVHRLVTGTSPVEFREPDDPAAPAVLEVISPSFGDVRIALIRLDGGTRGESTRLELSVSDEWGRRSEREALWALRLEQLHALLRGHPVDWGSWPRRHRAADAEARAEAALRPAR</sequence>
<dbReference type="EMBL" id="BSVA01000001">
    <property type="protein sequence ID" value="GMA92256.1"/>
    <property type="molecule type" value="Genomic_DNA"/>
</dbReference>
<comment type="caution">
    <text evidence="1">The sequence shown here is derived from an EMBL/GenBank/DDBJ whole genome shotgun (WGS) entry which is preliminary data.</text>
</comment>
<protein>
    <submittedName>
        <fullName evidence="1">Uncharacterized protein</fullName>
    </submittedName>
</protein>
<name>A0ABQ6K0D8_9MICO</name>
<organism evidence="1 2">
    <name type="scientific">Homoserinibacter gongjuensis</name>
    <dbReference type="NCBI Taxonomy" id="1162968"/>
    <lineage>
        <taxon>Bacteria</taxon>
        <taxon>Bacillati</taxon>
        <taxon>Actinomycetota</taxon>
        <taxon>Actinomycetes</taxon>
        <taxon>Micrococcales</taxon>
        <taxon>Microbacteriaceae</taxon>
        <taxon>Homoserinibacter</taxon>
    </lineage>
</organism>
<keyword evidence="2" id="KW-1185">Reference proteome</keyword>
<evidence type="ECO:0000313" key="2">
    <source>
        <dbReference type="Proteomes" id="UP001157069"/>
    </source>
</evidence>
<gene>
    <name evidence="1" type="ORF">GCM10025869_27850</name>
</gene>
<proteinExistence type="predicted"/>
<accession>A0ABQ6K0D8</accession>
<evidence type="ECO:0000313" key="1">
    <source>
        <dbReference type="EMBL" id="GMA92256.1"/>
    </source>
</evidence>
<dbReference type="Gene3D" id="3.30.530.20">
    <property type="match status" value="1"/>
</dbReference>
<dbReference type="SUPFAM" id="SSF55961">
    <property type="entry name" value="Bet v1-like"/>
    <property type="match status" value="1"/>
</dbReference>
<reference evidence="2" key="1">
    <citation type="journal article" date="2019" name="Int. J. Syst. Evol. Microbiol.">
        <title>The Global Catalogue of Microorganisms (GCM) 10K type strain sequencing project: providing services to taxonomists for standard genome sequencing and annotation.</title>
        <authorList>
            <consortium name="The Broad Institute Genomics Platform"/>
            <consortium name="The Broad Institute Genome Sequencing Center for Infectious Disease"/>
            <person name="Wu L."/>
            <person name="Ma J."/>
        </authorList>
    </citation>
    <scope>NUCLEOTIDE SEQUENCE [LARGE SCALE GENOMIC DNA]</scope>
    <source>
        <strain evidence="2">NBRC 108755</strain>
    </source>
</reference>
<dbReference type="Proteomes" id="UP001157069">
    <property type="component" value="Unassembled WGS sequence"/>
</dbReference>